<organism evidence="1 2">
    <name type="scientific">Candidatus Egerieousia excrementavium</name>
    <dbReference type="NCBI Taxonomy" id="2840778"/>
    <lineage>
        <taxon>Bacteria</taxon>
        <taxon>Pseudomonadati</taxon>
        <taxon>Bacteroidota</taxon>
        <taxon>Bacteroidia</taxon>
        <taxon>Bacteroidales</taxon>
        <taxon>Candidatus Egerieousia</taxon>
    </lineage>
</organism>
<comment type="caution">
    <text evidence="1">The sequence shown here is derived from an EMBL/GenBank/DDBJ whole genome shotgun (WGS) entry which is preliminary data.</text>
</comment>
<reference evidence="1" key="2">
    <citation type="journal article" date="2021" name="PeerJ">
        <title>Extensive microbial diversity within the chicken gut microbiome revealed by metagenomics and culture.</title>
        <authorList>
            <person name="Gilroy R."/>
            <person name="Ravi A."/>
            <person name="Getino M."/>
            <person name="Pursley I."/>
            <person name="Horton D.L."/>
            <person name="Alikhan N.F."/>
            <person name="Baker D."/>
            <person name="Gharbi K."/>
            <person name="Hall N."/>
            <person name="Watson M."/>
            <person name="Adriaenssens E.M."/>
            <person name="Foster-Nyarko E."/>
            <person name="Jarju S."/>
            <person name="Secka A."/>
            <person name="Antonio M."/>
            <person name="Oren A."/>
            <person name="Chaudhuri R.R."/>
            <person name="La Ragione R."/>
            <person name="Hildebrand F."/>
            <person name="Pallen M.J."/>
        </authorList>
    </citation>
    <scope>NUCLEOTIDE SEQUENCE</scope>
    <source>
        <strain evidence="1">15467</strain>
    </source>
</reference>
<dbReference type="PROSITE" id="PS51257">
    <property type="entry name" value="PROKAR_LIPOPROTEIN"/>
    <property type="match status" value="1"/>
</dbReference>
<evidence type="ECO:0000313" key="1">
    <source>
        <dbReference type="EMBL" id="MBO8428344.1"/>
    </source>
</evidence>
<protein>
    <recommendedName>
        <fullName evidence="3">Lipoprotein</fullName>
    </recommendedName>
</protein>
<dbReference type="EMBL" id="JADINB010000005">
    <property type="protein sequence ID" value="MBO8428344.1"/>
    <property type="molecule type" value="Genomic_DNA"/>
</dbReference>
<sequence length="254" mass="28944">MNRLLLQATAVLFLLILSSCDTIREKREACPSIVTLDLSNTDPLIDYLTIWFFGQDGALLEKDTVLKENYRNLYNVKMKRELVECHVWGNPDTDSLYYCRKDIDATGETAMAEIVVCREHADIFLLLDGYAEGGAVSSSIACTTKGRMVNGDYVEKENIIEGVVGKGPEGKLLFRHRMIRQKDISAMKLTITSFSPDGLRHEHVYNLGEWLRSLDYDMNARNLEDVVIEADFSFSYFNITVEPWNFGEKFEVTV</sequence>
<dbReference type="AlphaFoldDB" id="A0A9D9GXE6"/>
<gene>
    <name evidence="1" type="ORF">IAC68_00210</name>
</gene>
<name>A0A9D9GXE6_9BACT</name>
<dbReference type="Proteomes" id="UP000823635">
    <property type="component" value="Unassembled WGS sequence"/>
</dbReference>
<evidence type="ECO:0008006" key="3">
    <source>
        <dbReference type="Google" id="ProtNLM"/>
    </source>
</evidence>
<accession>A0A9D9GXE6</accession>
<evidence type="ECO:0000313" key="2">
    <source>
        <dbReference type="Proteomes" id="UP000823635"/>
    </source>
</evidence>
<reference evidence="1" key="1">
    <citation type="submission" date="2020-10" db="EMBL/GenBank/DDBJ databases">
        <authorList>
            <person name="Gilroy R."/>
        </authorList>
    </citation>
    <scope>NUCLEOTIDE SEQUENCE</scope>
    <source>
        <strain evidence="1">15467</strain>
    </source>
</reference>
<proteinExistence type="predicted"/>